<evidence type="ECO:0000256" key="3">
    <source>
        <dbReference type="ARBA" id="ARBA00022692"/>
    </source>
</evidence>
<keyword evidence="2" id="KW-1003">Cell membrane</keyword>
<evidence type="ECO:0000256" key="1">
    <source>
        <dbReference type="ARBA" id="ARBA00004651"/>
    </source>
</evidence>
<protein>
    <submittedName>
        <fullName evidence="7">Cytochrome C oxidase subunit IV family protein</fullName>
    </submittedName>
</protein>
<evidence type="ECO:0000313" key="8">
    <source>
        <dbReference type="Proteomes" id="UP001597187"/>
    </source>
</evidence>
<sequence length="87" mass="9440">MNTRLYTVIYGVLFVFATLQVAVEFAGLDYWTAFGVIMALSAVKALLVAAYFQHLRYEPRAITYVVTIGLVAALALTLAAAYSITGT</sequence>
<dbReference type="RefSeq" id="WP_250874815.1">
    <property type="nucleotide sequence ID" value="NZ_JALXFV010000008.1"/>
</dbReference>
<accession>A0ABD6AYB5</accession>
<organism evidence="7 8">
    <name type="scientific">Halomarina rubra</name>
    <dbReference type="NCBI Taxonomy" id="2071873"/>
    <lineage>
        <taxon>Archaea</taxon>
        <taxon>Methanobacteriati</taxon>
        <taxon>Methanobacteriota</taxon>
        <taxon>Stenosarchaea group</taxon>
        <taxon>Halobacteria</taxon>
        <taxon>Halobacteriales</taxon>
        <taxon>Natronomonadaceae</taxon>
        <taxon>Halomarina</taxon>
    </lineage>
</organism>
<feature type="transmembrane region" description="Helical" evidence="6">
    <location>
        <begin position="64"/>
        <end position="84"/>
    </location>
</feature>
<keyword evidence="5 6" id="KW-0472">Membrane</keyword>
<keyword evidence="8" id="KW-1185">Reference proteome</keyword>
<proteinExistence type="predicted"/>
<dbReference type="InterPro" id="IPR005171">
    <property type="entry name" value="Cyt_c_oxidase_su4_prok"/>
</dbReference>
<reference evidence="7 8" key="1">
    <citation type="journal article" date="2019" name="Int. J. Syst. Evol. Microbiol.">
        <title>The Global Catalogue of Microorganisms (GCM) 10K type strain sequencing project: providing services to taxonomists for standard genome sequencing and annotation.</title>
        <authorList>
            <consortium name="The Broad Institute Genomics Platform"/>
            <consortium name="The Broad Institute Genome Sequencing Center for Infectious Disease"/>
            <person name="Wu L."/>
            <person name="Ma J."/>
        </authorList>
    </citation>
    <scope>NUCLEOTIDE SEQUENCE [LARGE SCALE GENOMIC DNA]</scope>
    <source>
        <strain evidence="7 8">CGMCC 1.12563</strain>
    </source>
</reference>
<name>A0ABD6AYB5_9EURY</name>
<gene>
    <name evidence="7" type="ORF">ACFSBT_16505</name>
</gene>
<dbReference type="EMBL" id="JBHUDC010000008">
    <property type="protein sequence ID" value="MFD1514883.1"/>
    <property type="molecule type" value="Genomic_DNA"/>
</dbReference>
<dbReference type="Pfam" id="PF03626">
    <property type="entry name" value="COX4_pro"/>
    <property type="match status" value="1"/>
</dbReference>
<dbReference type="AlphaFoldDB" id="A0ABD6AYB5"/>
<dbReference type="GO" id="GO:0005886">
    <property type="term" value="C:plasma membrane"/>
    <property type="evidence" value="ECO:0007669"/>
    <property type="project" value="UniProtKB-SubCell"/>
</dbReference>
<comment type="caution">
    <text evidence="7">The sequence shown here is derived from an EMBL/GenBank/DDBJ whole genome shotgun (WGS) entry which is preliminary data.</text>
</comment>
<evidence type="ECO:0000256" key="6">
    <source>
        <dbReference type="SAM" id="Phobius"/>
    </source>
</evidence>
<keyword evidence="3 6" id="KW-0812">Transmembrane</keyword>
<feature type="transmembrane region" description="Helical" evidence="6">
    <location>
        <begin position="31"/>
        <end position="52"/>
    </location>
</feature>
<dbReference type="Proteomes" id="UP001597187">
    <property type="component" value="Unassembled WGS sequence"/>
</dbReference>
<evidence type="ECO:0000256" key="5">
    <source>
        <dbReference type="ARBA" id="ARBA00023136"/>
    </source>
</evidence>
<evidence type="ECO:0000313" key="7">
    <source>
        <dbReference type="EMBL" id="MFD1514883.1"/>
    </source>
</evidence>
<evidence type="ECO:0000256" key="2">
    <source>
        <dbReference type="ARBA" id="ARBA00022475"/>
    </source>
</evidence>
<comment type="subcellular location">
    <subcellularLocation>
        <location evidence="1">Cell membrane</location>
        <topology evidence="1">Multi-pass membrane protein</topology>
    </subcellularLocation>
</comment>
<feature type="transmembrane region" description="Helical" evidence="6">
    <location>
        <begin position="7"/>
        <end position="25"/>
    </location>
</feature>
<keyword evidence="4 6" id="KW-1133">Transmembrane helix</keyword>
<evidence type="ECO:0000256" key="4">
    <source>
        <dbReference type="ARBA" id="ARBA00022989"/>
    </source>
</evidence>